<evidence type="ECO:0000313" key="1">
    <source>
        <dbReference type="EMBL" id="OBY11831.1"/>
    </source>
</evidence>
<proteinExistence type="predicted"/>
<reference evidence="1 2" key="1">
    <citation type="submission" date="2016-06" db="EMBL/GenBank/DDBJ databases">
        <authorList>
            <person name="Kjaerup R.B."/>
            <person name="Dalgaard T.S."/>
            <person name="Juul-Madsen H.R."/>
        </authorList>
    </citation>
    <scope>NUCLEOTIDE SEQUENCE [LARGE SCALE GENOMIC DNA]</scope>
    <source>
        <strain evidence="1 2">373-A1</strain>
    </source>
</reference>
<dbReference type="RefSeq" id="WP_055183855.1">
    <property type="nucleotide sequence ID" value="NZ_CABHIH010000001.1"/>
</dbReference>
<dbReference type="Proteomes" id="UP000092714">
    <property type="component" value="Unassembled WGS sequence"/>
</dbReference>
<keyword evidence="2" id="KW-1185">Reference proteome</keyword>
<gene>
    <name evidence="1" type="ORF">CP373A1_02590</name>
</gene>
<name>A0A1B8RSM3_9CLOT</name>
<organism evidence="1 2">
    <name type="scientific">Clostridium paraputrificum</name>
    <dbReference type="NCBI Taxonomy" id="29363"/>
    <lineage>
        <taxon>Bacteria</taxon>
        <taxon>Bacillati</taxon>
        <taxon>Bacillota</taxon>
        <taxon>Clostridia</taxon>
        <taxon>Eubacteriales</taxon>
        <taxon>Clostridiaceae</taxon>
        <taxon>Clostridium</taxon>
    </lineage>
</organism>
<comment type="caution">
    <text evidence="1">The sequence shown here is derived from an EMBL/GenBank/DDBJ whole genome shotgun (WGS) entry which is preliminary data.</text>
</comment>
<protein>
    <submittedName>
        <fullName evidence="1">Uncharacterized protein</fullName>
    </submittedName>
</protein>
<evidence type="ECO:0000313" key="2">
    <source>
        <dbReference type="Proteomes" id="UP000092714"/>
    </source>
</evidence>
<dbReference type="EMBL" id="MAPZ01000010">
    <property type="protein sequence ID" value="OBY11831.1"/>
    <property type="molecule type" value="Genomic_DNA"/>
</dbReference>
<sequence length="61" mass="7463">MYYVKIQSIYHKIHKRLKNDKFRKGPSTTRNVIKLLETMNFDKSIIYDANYFYNKIIEESN</sequence>
<accession>A0A1B8RSM3</accession>
<dbReference type="AlphaFoldDB" id="A0A1B8RSM3"/>